<dbReference type="InterPro" id="IPR049560">
    <property type="entry name" value="MeTrfase_RsmB-F_NOP2_cat"/>
</dbReference>
<keyword evidence="9" id="KW-1185">Reference proteome</keyword>
<dbReference type="InterPro" id="IPR023267">
    <property type="entry name" value="RCMT"/>
</dbReference>
<dbReference type="InterPro" id="IPR029063">
    <property type="entry name" value="SAM-dependent_MTases_sf"/>
</dbReference>
<protein>
    <submittedName>
        <fullName evidence="8">RNA methylase, NOL1/NOP2/sun family</fullName>
    </submittedName>
</protein>
<dbReference type="InterPro" id="IPR027391">
    <property type="entry name" value="Nol1_Nop2_Fmu_2"/>
</dbReference>
<dbReference type="GO" id="GO:0009383">
    <property type="term" value="F:rRNA (cytosine-C5-)-methyltransferase activity"/>
    <property type="evidence" value="ECO:0007669"/>
    <property type="project" value="TreeGrafter"/>
</dbReference>
<dbReference type="Pfam" id="PF13636">
    <property type="entry name" value="Methyltranf_PUA"/>
    <property type="match status" value="1"/>
</dbReference>
<keyword evidence="1" id="KW-0963">Cytoplasm</keyword>
<feature type="binding site" evidence="6">
    <location>
        <position position="146"/>
    </location>
    <ligand>
        <name>S-adenosyl-L-methionine</name>
        <dbReference type="ChEBI" id="CHEBI:59789"/>
    </ligand>
</feature>
<dbReference type="InParanoid" id="C7R7N2"/>
<dbReference type="RefSeq" id="WP_015781170.1">
    <property type="nucleotide sequence ID" value="NC_013166.1"/>
</dbReference>
<dbReference type="Pfam" id="PF21150">
    <property type="entry name" value="YebU_pre-PUA_dom"/>
    <property type="match status" value="1"/>
</dbReference>
<dbReference type="InterPro" id="IPR048457">
    <property type="entry name" value="YebU_pre-PUA_dom"/>
</dbReference>
<gene>
    <name evidence="8" type="ordered locus">Kkor_2155</name>
</gene>
<dbReference type="AlphaFoldDB" id="C7R7N2"/>
<dbReference type="Proteomes" id="UP000001231">
    <property type="component" value="Chromosome"/>
</dbReference>
<dbReference type="EMBL" id="CP001707">
    <property type="protein sequence ID" value="ACV27565.1"/>
    <property type="molecule type" value="Genomic_DNA"/>
</dbReference>
<dbReference type="Pfam" id="PF17125">
    <property type="entry name" value="Methyltr_RsmF_N"/>
    <property type="match status" value="1"/>
</dbReference>
<dbReference type="GO" id="GO:0070475">
    <property type="term" value="P:rRNA base methylation"/>
    <property type="evidence" value="ECO:0007669"/>
    <property type="project" value="TreeGrafter"/>
</dbReference>
<evidence type="ECO:0000256" key="5">
    <source>
        <dbReference type="ARBA" id="ARBA00022884"/>
    </source>
</evidence>
<dbReference type="eggNOG" id="COG0144">
    <property type="taxonomic scope" value="Bacteria"/>
</dbReference>
<evidence type="ECO:0000313" key="9">
    <source>
        <dbReference type="Proteomes" id="UP000001231"/>
    </source>
</evidence>
<keyword evidence="3 6" id="KW-0808">Transferase</keyword>
<name>C7R7N2_KANKD</name>
<feature type="binding site" evidence="6">
    <location>
        <begin position="122"/>
        <end position="128"/>
    </location>
    <ligand>
        <name>S-adenosyl-L-methionine</name>
        <dbReference type="ChEBI" id="CHEBI:59789"/>
    </ligand>
</feature>
<evidence type="ECO:0000313" key="8">
    <source>
        <dbReference type="EMBL" id="ACV27565.1"/>
    </source>
</evidence>
<dbReference type="NCBIfam" id="NF008898">
    <property type="entry name" value="PRK11933.1"/>
    <property type="match status" value="1"/>
</dbReference>
<keyword evidence="4 6" id="KW-0949">S-adenosyl-L-methionine</keyword>
<accession>C7R7N2</accession>
<feature type="binding site" evidence="6">
    <location>
        <position position="191"/>
    </location>
    <ligand>
        <name>S-adenosyl-L-methionine</name>
        <dbReference type="ChEBI" id="CHEBI:59789"/>
    </ligand>
</feature>
<dbReference type="PANTHER" id="PTHR22807">
    <property type="entry name" value="NOP2 YEAST -RELATED NOL1/NOP2/FMU SUN DOMAIN-CONTAINING"/>
    <property type="match status" value="1"/>
</dbReference>
<dbReference type="Pfam" id="PF01189">
    <property type="entry name" value="Methyltr_RsmB-F"/>
    <property type="match status" value="1"/>
</dbReference>
<comment type="similarity">
    <text evidence="6">Belongs to the class I-like SAM-binding methyltransferase superfamily. RsmB/NOP family.</text>
</comment>
<dbReference type="STRING" id="523791.Kkor_2155"/>
<dbReference type="CDD" id="cd02440">
    <property type="entry name" value="AdoMet_MTases"/>
    <property type="match status" value="1"/>
</dbReference>
<dbReference type="KEGG" id="kko:Kkor_2155"/>
<evidence type="ECO:0000256" key="2">
    <source>
        <dbReference type="ARBA" id="ARBA00022603"/>
    </source>
</evidence>
<evidence type="ECO:0000256" key="3">
    <source>
        <dbReference type="ARBA" id="ARBA00022679"/>
    </source>
</evidence>
<dbReference type="Gene3D" id="3.40.50.150">
    <property type="entry name" value="Vaccinia Virus protein VP39"/>
    <property type="match status" value="1"/>
</dbReference>
<keyword evidence="2 6" id="KW-0489">Methyltransferase</keyword>
<feature type="domain" description="SAM-dependent MTase RsmB/NOP-type" evidence="7">
    <location>
        <begin position="25"/>
        <end position="308"/>
    </location>
</feature>
<dbReference type="Gene3D" id="3.10.450.720">
    <property type="match status" value="1"/>
</dbReference>
<dbReference type="InterPro" id="IPR001678">
    <property type="entry name" value="MeTrfase_RsmB-F_NOP2_dom"/>
</dbReference>
<dbReference type="FunCoup" id="C7R7N2">
    <property type="interactions" value="155"/>
</dbReference>
<dbReference type="GO" id="GO:0003723">
    <property type="term" value="F:RNA binding"/>
    <property type="evidence" value="ECO:0007669"/>
    <property type="project" value="UniProtKB-UniRule"/>
</dbReference>
<evidence type="ECO:0000256" key="1">
    <source>
        <dbReference type="ARBA" id="ARBA00022490"/>
    </source>
</evidence>
<dbReference type="SUPFAM" id="SSF53335">
    <property type="entry name" value="S-adenosyl-L-methionine-dependent methyltransferases"/>
    <property type="match status" value="1"/>
</dbReference>
<dbReference type="InterPro" id="IPR031341">
    <property type="entry name" value="Methyltr_RsmF_N"/>
</dbReference>
<sequence length="479" mass="53360">MKNISPDFIAHISQQLNDPDALQALLDYSQKPLRKSIRINPLRANKEVVVNEWQQAGYKLDPIPWCDDGFWIDETYKPLADGFGKLLPHLAGQFYIQESSSMLPVSALFAAHPDPTMVLDVAAAPGSKTTQISAAMNNDGLVVANELSSSRLKVLYANLERTGVSNTILCHHDGRQFGEATKQTFDAILLDAPCGGEGTVRKDPEALSNWSLASVLSISELQKELIMSAFNALKPGGTLVYSTCTLSKEENQLVCQHLLDTHSNSVEIFPLNALFAGADKVATPEGYLHLYPHLFDSEGFFVACFKKKPTPVTDKFNHDSALSSRFPFSPLTNKEYQELEHHCAALGWSLEPHKKQLWKRDNEIWYFPQGIEKLIGKLRMSRIGVKLAESHRSGYRLQHQAATTFGHEFKQQVYELNSQQAVEYYQGRDISIEKSDSLTKGEVAVLYQGTVIGLAKNLGNKLKNSLPRNLVQDNPFATL</sequence>
<dbReference type="PROSITE" id="PS51686">
    <property type="entry name" value="SAM_MT_RSMB_NOP"/>
    <property type="match status" value="1"/>
</dbReference>
<dbReference type="PRINTS" id="PR02008">
    <property type="entry name" value="RCMTFAMILY"/>
</dbReference>
<feature type="active site" description="Nucleophile" evidence="6">
    <location>
        <position position="244"/>
    </location>
</feature>
<dbReference type="HOGENOM" id="CLU_005316_6_2_6"/>
<reference evidence="8 9" key="1">
    <citation type="journal article" date="2009" name="Stand. Genomic Sci.">
        <title>Complete genome sequence of Kangiella koreensis type strain (SW-125).</title>
        <authorList>
            <person name="Han C."/>
            <person name="Sikorski J."/>
            <person name="Lapidus A."/>
            <person name="Nolan M."/>
            <person name="Glavina Del Rio T."/>
            <person name="Tice H."/>
            <person name="Cheng J.F."/>
            <person name="Lucas S."/>
            <person name="Chen F."/>
            <person name="Copeland A."/>
            <person name="Ivanova N."/>
            <person name="Mavromatis K."/>
            <person name="Ovchinnikova G."/>
            <person name="Pati A."/>
            <person name="Bruce D."/>
            <person name="Goodwin L."/>
            <person name="Pitluck S."/>
            <person name="Chen A."/>
            <person name="Palaniappan K."/>
            <person name="Land M."/>
            <person name="Hauser L."/>
            <person name="Chang Y.J."/>
            <person name="Jeffries C.D."/>
            <person name="Chain P."/>
            <person name="Saunders E."/>
            <person name="Brettin T."/>
            <person name="Goker M."/>
            <person name="Tindall B.J."/>
            <person name="Bristow J."/>
            <person name="Eisen J.A."/>
            <person name="Markowitz V."/>
            <person name="Hugenholtz P."/>
            <person name="Kyrpides N.C."/>
            <person name="Klenk H.P."/>
            <person name="Detter J.C."/>
        </authorList>
    </citation>
    <scope>NUCLEOTIDE SEQUENCE [LARGE SCALE GENOMIC DNA]</scope>
    <source>
        <strain evidence="9">DSM 16069 / KCTC 12182 / SW-125</strain>
    </source>
</reference>
<proteinExistence type="inferred from homology"/>
<evidence type="ECO:0000256" key="6">
    <source>
        <dbReference type="PROSITE-ProRule" id="PRU01023"/>
    </source>
</evidence>
<dbReference type="eggNOG" id="COG3270">
    <property type="taxonomic scope" value="Bacteria"/>
</dbReference>
<dbReference type="NCBIfam" id="TIGR00446">
    <property type="entry name" value="nop2p"/>
    <property type="match status" value="1"/>
</dbReference>
<feature type="binding site" evidence="6">
    <location>
        <position position="173"/>
    </location>
    <ligand>
        <name>S-adenosyl-L-methionine</name>
        <dbReference type="ChEBI" id="CHEBI:59789"/>
    </ligand>
</feature>
<dbReference type="InterPro" id="IPR011023">
    <property type="entry name" value="Nop2p"/>
</dbReference>
<dbReference type="OrthoDB" id="9810297at2"/>
<keyword evidence="5 6" id="KW-0694">RNA-binding</keyword>
<evidence type="ECO:0000256" key="4">
    <source>
        <dbReference type="ARBA" id="ARBA00022691"/>
    </source>
</evidence>
<dbReference type="PANTHER" id="PTHR22807:SF30">
    <property type="entry name" value="28S RRNA (CYTOSINE(4447)-C(5))-METHYLTRANSFERASE-RELATED"/>
    <property type="match status" value="1"/>
</dbReference>
<organism evidence="8 9">
    <name type="scientific">Kangiella koreensis (strain DSM 16069 / JCM 12317 / KCTC 12182 / SW-125)</name>
    <dbReference type="NCBI Taxonomy" id="523791"/>
    <lineage>
        <taxon>Bacteria</taxon>
        <taxon>Pseudomonadati</taxon>
        <taxon>Pseudomonadota</taxon>
        <taxon>Gammaproteobacteria</taxon>
        <taxon>Kangiellales</taxon>
        <taxon>Kangiellaceae</taxon>
        <taxon>Kangiella</taxon>
    </lineage>
</organism>
<evidence type="ECO:0000259" key="7">
    <source>
        <dbReference type="PROSITE" id="PS51686"/>
    </source>
</evidence>